<dbReference type="RefSeq" id="WP_345493765.1">
    <property type="nucleotide sequence ID" value="NZ_BAABJM010000001.1"/>
</dbReference>
<proteinExistence type="predicted"/>
<evidence type="ECO:0000313" key="1">
    <source>
        <dbReference type="EMBL" id="GAA5045313.1"/>
    </source>
</evidence>
<keyword evidence="2" id="KW-1185">Reference proteome</keyword>
<sequence>MRTDRCLFCDRAIDHCHGTLIVHAGNTTECTERDCVDLDHARHTFVIDCGDLAGGCACAEPNIAMREGA</sequence>
<gene>
    <name evidence="1" type="ORF">GCM10023318_09410</name>
</gene>
<evidence type="ECO:0000313" key="2">
    <source>
        <dbReference type="Proteomes" id="UP001500603"/>
    </source>
</evidence>
<dbReference type="EMBL" id="BAABJM010000001">
    <property type="protein sequence ID" value="GAA5045313.1"/>
    <property type="molecule type" value="Genomic_DNA"/>
</dbReference>
<protein>
    <recommendedName>
        <fullName evidence="3">DUF1540 domain-containing protein</fullName>
    </recommendedName>
</protein>
<name>A0ABP9JUZ9_9NOCA</name>
<dbReference type="Proteomes" id="UP001500603">
    <property type="component" value="Unassembled WGS sequence"/>
</dbReference>
<organism evidence="1 2">
    <name type="scientific">Nocardia callitridis</name>
    <dbReference type="NCBI Taxonomy" id="648753"/>
    <lineage>
        <taxon>Bacteria</taxon>
        <taxon>Bacillati</taxon>
        <taxon>Actinomycetota</taxon>
        <taxon>Actinomycetes</taxon>
        <taxon>Mycobacteriales</taxon>
        <taxon>Nocardiaceae</taxon>
        <taxon>Nocardia</taxon>
    </lineage>
</organism>
<comment type="caution">
    <text evidence="1">The sequence shown here is derived from an EMBL/GenBank/DDBJ whole genome shotgun (WGS) entry which is preliminary data.</text>
</comment>
<reference evidence="2" key="1">
    <citation type="journal article" date="2019" name="Int. J. Syst. Evol. Microbiol.">
        <title>The Global Catalogue of Microorganisms (GCM) 10K type strain sequencing project: providing services to taxonomists for standard genome sequencing and annotation.</title>
        <authorList>
            <consortium name="The Broad Institute Genomics Platform"/>
            <consortium name="The Broad Institute Genome Sequencing Center for Infectious Disease"/>
            <person name="Wu L."/>
            <person name="Ma J."/>
        </authorList>
    </citation>
    <scope>NUCLEOTIDE SEQUENCE [LARGE SCALE GENOMIC DNA]</scope>
    <source>
        <strain evidence="2">JCM 18298</strain>
    </source>
</reference>
<accession>A0ABP9JUZ9</accession>
<evidence type="ECO:0008006" key="3">
    <source>
        <dbReference type="Google" id="ProtNLM"/>
    </source>
</evidence>